<feature type="region of interest" description="Disordered" evidence="2">
    <location>
        <begin position="218"/>
        <end position="249"/>
    </location>
</feature>
<dbReference type="Pfam" id="PF08574">
    <property type="entry name" value="Iwr1"/>
    <property type="match status" value="1"/>
</dbReference>
<evidence type="ECO:0000256" key="1">
    <source>
        <dbReference type="ARBA" id="ARBA00010218"/>
    </source>
</evidence>
<accession>A0A9P7V9A7</accession>
<dbReference type="GO" id="GO:0006606">
    <property type="term" value="P:protein import into nucleus"/>
    <property type="evidence" value="ECO:0007669"/>
    <property type="project" value="InterPro"/>
</dbReference>
<comment type="similarity">
    <text evidence="1">Belongs to the IWR1/SLC7A6OS family.</text>
</comment>
<gene>
    <name evidence="4" type="ORF">KQ657_000341</name>
</gene>
<feature type="region of interest" description="Disordered" evidence="2">
    <location>
        <begin position="1"/>
        <end position="46"/>
    </location>
</feature>
<dbReference type="GeneID" id="66113715"/>
<feature type="region of interest" description="Disordered" evidence="2">
    <location>
        <begin position="151"/>
        <end position="174"/>
    </location>
</feature>
<evidence type="ECO:0000256" key="2">
    <source>
        <dbReference type="SAM" id="MobiDB-lite"/>
    </source>
</evidence>
<feature type="compositionally biased region" description="Acidic residues" evidence="2">
    <location>
        <begin position="218"/>
        <end position="235"/>
    </location>
</feature>
<dbReference type="PANTHER" id="PTHR28063">
    <property type="entry name" value="RNA POLYMERASE II NUCLEAR LOCALIZATION PROTEIN IWR1"/>
    <property type="match status" value="1"/>
</dbReference>
<protein>
    <recommendedName>
        <fullName evidence="3">Transcription factor Iwr1 domain-containing protein</fullName>
    </recommendedName>
</protein>
<evidence type="ECO:0000313" key="4">
    <source>
        <dbReference type="EMBL" id="KAG7193656.1"/>
    </source>
</evidence>
<dbReference type="GO" id="GO:0005737">
    <property type="term" value="C:cytoplasm"/>
    <property type="evidence" value="ECO:0007669"/>
    <property type="project" value="TreeGrafter"/>
</dbReference>
<name>A0A9P7V9A7_9ASCO</name>
<dbReference type="InterPro" id="IPR013883">
    <property type="entry name" value="TF_Iwr1_dom"/>
</dbReference>
<dbReference type="AlphaFoldDB" id="A0A9P7V9A7"/>
<sequence length="361" mass="40580">MSAQPPQFLRIKRKRGQDPLQGLVLEDKRSAKRSKPSTPLGSPKASYTDIGALRGVKETTNFYFKLARTDDVHVHVDGSDGGDVIPSVLSETTTTGDNSRKRKFVIPNNQTAEDTLIPNELSDMLDSFLTINSSEPPQEKRISRGRKVVEEGVKNQSPPGPTPIHVPLGGEDPEGDSEYVYDVYQLTTTEPRTSANHPQSQIGYVRFFDDSDNELYQSEDDKDLNVFTDDEDSNAEDFYQNDYPSDEDANINSNEVFSQSNQFEAELESGDNALGDNSEDEDEYEHLFAKYGGGEGDHTVNFLQDVAGNDTDEEEQEEVEEGEQYERKIFFKSDKDNELAIYRDQIFGKLDSMIKKKQKGV</sequence>
<dbReference type="RefSeq" id="XP_043049204.1">
    <property type="nucleotide sequence ID" value="XM_043191192.1"/>
</dbReference>
<dbReference type="OrthoDB" id="6255506at2759"/>
<proteinExistence type="inferred from homology"/>
<keyword evidence="5" id="KW-1185">Reference proteome</keyword>
<dbReference type="InterPro" id="IPR040150">
    <property type="entry name" value="Iwr1"/>
</dbReference>
<feature type="domain" description="Transcription factor Iwr1" evidence="3">
    <location>
        <begin position="178"/>
        <end position="247"/>
    </location>
</feature>
<reference evidence="4" key="1">
    <citation type="submission" date="2021-03" db="EMBL/GenBank/DDBJ databases">
        <authorList>
            <person name="Palmer J.M."/>
        </authorList>
    </citation>
    <scope>NUCLEOTIDE SEQUENCE</scope>
    <source>
        <strain evidence="4">ARV_011</strain>
    </source>
</reference>
<evidence type="ECO:0000259" key="3">
    <source>
        <dbReference type="Pfam" id="PF08574"/>
    </source>
</evidence>
<dbReference type="PANTHER" id="PTHR28063:SF1">
    <property type="entry name" value="RNA POLYMERASE II NUCLEAR LOCALIZATION PROTEIN IWR1"/>
    <property type="match status" value="1"/>
</dbReference>
<organism evidence="4 5">
    <name type="scientific">Scheffersomyces spartinae</name>
    <dbReference type="NCBI Taxonomy" id="45513"/>
    <lineage>
        <taxon>Eukaryota</taxon>
        <taxon>Fungi</taxon>
        <taxon>Dikarya</taxon>
        <taxon>Ascomycota</taxon>
        <taxon>Saccharomycotina</taxon>
        <taxon>Pichiomycetes</taxon>
        <taxon>Debaryomycetaceae</taxon>
        <taxon>Scheffersomyces</taxon>
    </lineage>
</organism>
<dbReference type="EMBL" id="JAHMUF010000010">
    <property type="protein sequence ID" value="KAG7193656.1"/>
    <property type="molecule type" value="Genomic_DNA"/>
</dbReference>
<comment type="caution">
    <text evidence="4">The sequence shown here is derived from an EMBL/GenBank/DDBJ whole genome shotgun (WGS) entry which is preliminary data.</text>
</comment>
<dbReference type="Proteomes" id="UP000790833">
    <property type="component" value="Unassembled WGS sequence"/>
</dbReference>
<evidence type="ECO:0000313" key="5">
    <source>
        <dbReference type="Proteomes" id="UP000790833"/>
    </source>
</evidence>